<name>A0A1B2EG47_9HYPH</name>
<dbReference type="EMBL" id="CP016616">
    <property type="protein sequence ID" value="ANY78907.1"/>
    <property type="molecule type" value="Genomic_DNA"/>
</dbReference>
<evidence type="ECO:0008006" key="3">
    <source>
        <dbReference type="Google" id="ProtNLM"/>
    </source>
</evidence>
<feature type="region of interest" description="Disordered" evidence="1">
    <location>
        <begin position="78"/>
        <end position="123"/>
    </location>
</feature>
<accession>A0A1B2EG47</accession>
<dbReference type="AlphaFoldDB" id="A0A1B2EG47"/>
<evidence type="ECO:0000313" key="2">
    <source>
        <dbReference type="EMBL" id="ANY78907.1"/>
    </source>
</evidence>
<reference evidence="2" key="1">
    <citation type="submission" date="2016-07" db="EMBL/GenBank/DDBJ databases">
        <title>Microvirga ossetica sp. nov. a new species of rhizobia isolated from root nodules of the legume species Vicia alpestris Steven originated from North Ossetia region in the Caucasus.</title>
        <authorList>
            <person name="Safronova V.I."/>
            <person name="Kuznetsova I.G."/>
            <person name="Sazanova A.L."/>
            <person name="Belimov A."/>
            <person name="Andronov E."/>
            <person name="Osledkin Y.S."/>
            <person name="Onishchuk O.P."/>
            <person name="Kurchak O.N."/>
            <person name="Shaposhnikov A.I."/>
            <person name="Willems A."/>
            <person name="Tikhonovich I.A."/>
        </authorList>
    </citation>
    <scope>NUCLEOTIDE SEQUENCE [LARGE SCALE GENOMIC DNA]</scope>
    <source>
        <strain evidence="2">V5/3M</strain>
    </source>
</reference>
<proteinExistence type="predicted"/>
<gene>
    <name evidence="2" type="ORF">BB934_12365</name>
</gene>
<dbReference type="KEGG" id="moc:BB934_12365"/>
<sequence>MPLEQIGAQARAHIIKGDQAMDKAEQHYLSAGLYLKEALEKVSRTKGLSWPAWLAQNVSIGKSRSYELMAIANGRKTAEEMKADAAARQSAHREKNKNRPSRNGQSGEIVQEHQHSDLVSEARHASDNLHARLEAIIKRLTNEQLQQALDYINEQFGDAQ</sequence>
<organism evidence="2">
    <name type="scientific">Microvirga ossetica</name>
    <dbReference type="NCBI Taxonomy" id="1882682"/>
    <lineage>
        <taxon>Bacteria</taxon>
        <taxon>Pseudomonadati</taxon>
        <taxon>Pseudomonadota</taxon>
        <taxon>Alphaproteobacteria</taxon>
        <taxon>Hyphomicrobiales</taxon>
        <taxon>Methylobacteriaceae</taxon>
        <taxon>Microvirga</taxon>
    </lineage>
</organism>
<protein>
    <recommendedName>
        <fullName evidence="3">DUF3102 domain-containing protein</fullName>
    </recommendedName>
</protein>
<evidence type="ECO:0000256" key="1">
    <source>
        <dbReference type="SAM" id="MobiDB-lite"/>
    </source>
</evidence>
<feature type="compositionally biased region" description="Basic and acidic residues" evidence="1">
    <location>
        <begin position="110"/>
        <end position="123"/>
    </location>
</feature>